<dbReference type="GO" id="GO:0016020">
    <property type="term" value="C:membrane"/>
    <property type="evidence" value="ECO:0007669"/>
    <property type="project" value="UniProtKB-SubCell"/>
</dbReference>
<evidence type="ECO:0000256" key="2">
    <source>
        <dbReference type="ARBA" id="ARBA00008670"/>
    </source>
</evidence>
<keyword evidence="8" id="KW-1185">Reference proteome</keyword>
<protein>
    <recommendedName>
        <fullName evidence="6">THD domain-containing protein</fullName>
    </recommendedName>
</protein>
<dbReference type="PROSITE" id="PS50049">
    <property type="entry name" value="THD_2"/>
    <property type="match status" value="1"/>
</dbReference>
<evidence type="ECO:0000259" key="6">
    <source>
        <dbReference type="PROSITE" id="PS50049"/>
    </source>
</evidence>
<dbReference type="EMBL" id="JACVVK020000313">
    <property type="protein sequence ID" value="KAK7479022.1"/>
    <property type="molecule type" value="Genomic_DNA"/>
</dbReference>
<evidence type="ECO:0000256" key="3">
    <source>
        <dbReference type="ARBA" id="ARBA00022514"/>
    </source>
</evidence>
<reference evidence="7 8" key="1">
    <citation type="journal article" date="2023" name="Sci. Data">
        <title>Genome assembly of the Korean intertidal mud-creeper Batillaria attramentaria.</title>
        <authorList>
            <person name="Patra A.K."/>
            <person name="Ho P.T."/>
            <person name="Jun S."/>
            <person name="Lee S.J."/>
            <person name="Kim Y."/>
            <person name="Won Y.J."/>
        </authorList>
    </citation>
    <scope>NUCLEOTIDE SEQUENCE [LARGE SCALE GENOMIC DNA]</scope>
    <source>
        <strain evidence="7">Wonlab-2016</strain>
    </source>
</reference>
<comment type="caution">
    <text evidence="7">The sequence shown here is derived from an EMBL/GenBank/DDBJ whole genome shotgun (WGS) entry which is preliminary data.</text>
</comment>
<sequence length="176" mass="19786">MRHDSSSSSSNSQGAPPAAHLMGYPQRQVQNMVPGRQFPIAQWIHQEDLAFTNHVTYRHGRIVVPDDGLYYVYSQIAFLEVLLDHSGSNPGPGTDSPSLSHYLYRYNIIYPNGGEEKLVQNSITKCWGPNKAFGEYTSYLGAVFHLRQGDEVFVKVSNITMVARDPKSNYFGLFKV</sequence>
<dbReference type="CDD" id="cd00184">
    <property type="entry name" value="TNF"/>
    <property type="match status" value="1"/>
</dbReference>
<name>A0ABD0JVL4_9CAEN</name>
<evidence type="ECO:0000313" key="7">
    <source>
        <dbReference type="EMBL" id="KAK7479022.1"/>
    </source>
</evidence>
<feature type="domain" description="THD" evidence="6">
    <location>
        <begin position="17"/>
        <end position="176"/>
    </location>
</feature>
<proteinExistence type="inferred from homology"/>
<dbReference type="Pfam" id="PF00229">
    <property type="entry name" value="TNF"/>
    <property type="match status" value="1"/>
</dbReference>
<dbReference type="Proteomes" id="UP001519460">
    <property type="component" value="Unassembled WGS sequence"/>
</dbReference>
<keyword evidence="4" id="KW-0472">Membrane</keyword>
<evidence type="ECO:0000256" key="4">
    <source>
        <dbReference type="ARBA" id="ARBA00023136"/>
    </source>
</evidence>
<evidence type="ECO:0000313" key="8">
    <source>
        <dbReference type="Proteomes" id="UP001519460"/>
    </source>
</evidence>
<dbReference type="Gene3D" id="2.60.120.40">
    <property type="match status" value="1"/>
</dbReference>
<organism evidence="7 8">
    <name type="scientific">Batillaria attramentaria</name>
    <dbReference type="NCBI Taxonomy" id="370345"/>
    <lineage>
        <taxon>Eukaryota</taxon>
        <taxon>Metazoa</taxon>
        <taxon>Spiralia</taxon>
        <taxon>Lophotrochozoa</taxon>
        <taxon>Mollusca</taxon>
        <taxon>Gastropoda</taxon>
        <taxon>Caenogastropoda</taxon>
        <taxon>Sorbeoconcha</taxon>
        <taxon>Cerithioidea</taxon>
        <taxon>Batillariidae</taxon>
        <taxon>Batillaria</taxon>
    </lineage>
</organism>
<gene>
    <name evidence="7" type="ORF">BaRGS_00029783</name>
</gene>
<accession>A0ABD0JVL4</accession>
<dbReference type="InterPro" id="IPR006052">
    <property type="entry name" value="TNF_dom"/>
</dbReference>
<comment type="subcellular location">
    <subcellularLocation>
        <location evidence="1">Membrane</location>
    </subcellularLocation>
</comment>
<dbReference type="GO" id="GO:0005125">
    <property type="term" value="F:cytokine activity"/>
    <property type="evidence" value="ECO:0007669"/>
    <property type="project" value="UniProtKB-KW"/>
</dbReference>
<keyword evidence="3" id="KW-0202">Cytokine</keyword>
<dbReference type="SUPFAM" id="SSF49842">
    <property type="entry name" value="TNF-like"/>
    <property type="match status" value="1"/>
</dbReference>
<comment type="similarity">
    <text evidence="2">Belongs to the tumor necrosis factor family.</text>
</comment>
<dbReference type="PANTHER" id="PTHR11471">
    <property type="entry name" value="TUMOR NECROSIS FACTOR FAMILY MEMBER"/>
    <property type="match status" value="1"/>
</dbReference>
<feature type="region of interest" description="Disordered" evidence="5">
    <location>
        <begin position="1"/>
        <end position="22"/>
    </location>
</feature>
<dbReference type="InterPro" id="IPR008983">
    <property type="entry name" value="Tumour_necrosis_fac-like_dom"/>
</dbReference>
<evidence type="ECO:0000256" key="5">
    <source>
        <dbReference type="SAM" id="MobiDB-lite"/>
    </source>
</evidence>
<dbReference type="GO" id="GO:0005615">
    <property type="term" value="C:extracellular space"/>
    <property type="evidence" value="ECO:0007669"/>
    <property type="project" value="UniProtKB-KW"/>
</dbReference>
<feature type="compositionally biased region" description="Low complexity" evidence="5">
    <location>
        <begin position="1"/>
        <end position="12"/>
    </location>
</feature>
<dbReference type="PANTHER" id="PTHR11471:SF13">
    <property type="entry name" value="TNF FAMILY PROFILE DOMAIN-CONTAINING PROTEIN"/>
    <property type="match status" value="1"/>
</dbReference>
<dbReference type="SMART" id="SM00207">
    <property type="entry name" value="TNF"/>
    <property type="match status" value="1"/>
</dbReference>
<evidence type="ECO:0000256" key="1">
    <source>
        <dbReference type="ARBA" id="ARBA00004370"/>
    </source>
</evidence>
<dbReference type="AlphaFoldDB" id="A0ABD0JVL4"/>